<keyword evidence="3" id="KW-1185">Reference proteome</keyword>
<proteinExistence type="predicted"/>
<accession>A0A5J4KZG2</accession>
<evidence type="ECO:0000313" key="3">
    <source>
        <dbReference type="Proteomes" id="UP000326912"/>
    </source>
</evidence>
<reference evidence="2 3" key="1">
    <citation type="submission" date="2019-10" db="EMBL/GenBank/DDBJ databases">
        <title>Dictyobacter vulcani sp. nov., within the class Ktedonobacteria, isolated from soil of volcanic Mt. Zao.</title>
        <authorList>
            <person name="Zheng Y."/>
            <person name="Wang C.M."/>
            <person name="Sakai Y."/>
            <person name="Abe K."/>
            <person name="Yokota A."/>
            <person name="Yabe S."/>
        </authorList>
    </citation>
    <scope>NUCLEOTIDE SEQUENCE [LARGE SCALE GENOMIC DNA]</scope>
    <source>
        <strain evidence="2 3">W12</strain>
    </source>
</reference>
<comment type="caution">
    <text evidence="2">The sequence shown here is derived from an EMBL/GenBank/DDBJ whole genome shotgun (WGS) entry which is preliminary data.</text>
</comment>
<dbReference type="Proteomes" id="UP000326912">
    <property type="component" value="Unassembled WGS sequence"/>
</dbReference>
<keyword evidence="1" id="KW-0812">Transmembrane</keyword>
<evidence type="ECO:0000313" key="2">
    <source>
        <dbReference type="EMBL" id="GER91509.1"/>
    </source>
</evidence>
<protein>
    <submittedName>
        <fullName evidence="2">Uncharacterized protein</fullName>
    </submittedName>
</protein>
<name>A0A5J4KZG2_9CHLR</name>
<sequence length="267" mass="28094">MLSTVRRSLVATFWAFTLFLFAWAALVRTADPVAPFDAVGRSYPEVAITYTLFAHSGAIALLATMLGGLPILFTVVKRALQNNPSSVLKLFLIKPKQALLLLGGALILVVCFVGYLLGTEYIFSSPTASWGSCPVAQQCLGQQAPGLLVLNLATSVGGLTLGIFAVLALSASLSLAVLRSEFGTGILRFALASIGILALTMATATVASTIWTIRLWVDAPQFAASRSGLGKIQTAWVIAIIIVMAISTGITAAAFTRSLRTSLFRAA</sequence>
<feature type="transmembrane region" description="Helical" evidence="1">
    <location>
        <begin position="233"/>
        <end position="255"/>
    </location>
</feature>
<dbReference type="EMBL" id="BKZW01000004">
    <property type="protein sequence ID" value="GER91509.1"/>
    <property type="molecule type" value="Genomic_DNA"/>
</dbReference>
<feature type="transmembrane region" description="Helical" evidence="1">
    <location>
        <begin position="53"/>
        <end position="76"/>
    </location>
</feature>
<feature type="transmembrane region" description="Helical" evidence="1">
    <location>
        <begin position="97"/>
        <end position="117"/>
    </location>
</feature>
<evidence type="ECO:0000256" key="1">
    <source>
        <dbReference type="SAM" id="Phobius"/>
    </source>
</evidence>
<organism evidence="2 3">
    <name type="scientific">Dictyobacter vulcani</name>
    <dbReference type="NCBI Taxonomy" id="2607529"/>
    <lineage>
        <taxon>Bacteria</taxon>
        <taxon>Bacillati</taxon>
        <taxon>Chloroflexota</taxon>
        <taxon>Ktedonobacteria</taxon>
        <taxon>Ktedonobacterales</taxon>
        <taxon>Dictyobacteraceae</taxon>
        <taxon>Dictyobacter</taxon>
    </lineage>
</organism>
<dbReference type="AlphaFoldDB" id="A0A5J4KZG2"/>
<keyword evidence="1" id="KW-0472">Membrane</keyword>
<feature type="transmembrane region" description="Helical" evidence="1">
    <location>
        <begin position="156"/>
        <end position="178"/>
    </location>
</feature>
<gene>
    <name evidence="2" type="ORF">KDW_56710</name>
</gene>
<feature type="transmembrane region" description="Helical" evidence="1">
    <location>
        <begin position="190"/>
        <end position="213"/>
    </location>
</feature>
<keyword evidence="1" id="KW-1133">Transmembrane helix</keyword>